<accession>A0A6N8JEC3</accession>
<dbReference type="RefSeq" id="WP_157301926.1">
    <property type="nucleotide sequence ID" value="NZ_BAAAZB010000026.1"/>
</dbReference>
<proteinExistence type="predicted"/>
<protein>
    <recommendedName>
        <fullName evidence="3">EF-hand domain-containing protein</fullName>
    </recommendedName>
</protein>
<evidence type="ECO:0008006" key="3">
    <source>
        <dbReference type="Google" id="ProtNLM"/>
    </source>
</evidence>
<evidence type="ECO:0000313" key="2">
    <source>
        <dbReference type="Proteomes" id="UP000468388"/>
    </source>
</evidence>
<dbReference type="EMBL" id="WRXO01000007">
    <property type="protein sequence ID" value="MVT43314.1"/>
    <property type="molecule type" value="Genomic_DNA"/>
</dbReference>
<keyword evidence="2" id="KW-1185">Reference proteome</keyword>
<reference evidence="1 2" key="1">
    <citation type="submission" date="2019-12" db="EMBL/GenBank/DDBJ databases">
        <title>The draft genomic sequence of strain Chitinophaga oryziterrae JCM 16595.</title>
        <authorList>
            <person name="Zhang X."/>
        </authorList>
    </citation>
    <scope>NUCLEOTIDE SEQUENCE [LARGE SCALE GENOMIC DNA]</scope>
    <source>
        <strain evidence="1 2">JCM 16595</strain>
    </source>
</reference>
<organism evidence="1 2">
    <name type="scientific">Chitinophaga oryziterrae</name>
    <dbReference type="NCBI Taxonomy" id="1031224"/>
    <lineage>
        <taxon>Bacteria</taxon>
        <taxon>Pseudomonadati</taxon>
        <taxon>Bacteroidota</taxon>
        <taxon>Chitinophagia</taxon>
        <taxon>Chitinophagales</taxon>
        <taxon>Chitinophagaceae</taxon>
        <taxon>Chitinophaga</taxon>
    </lineage>
</organism>
<sequence length="150" mass="15901">MFEQFMQLVQQYSQHSVVNNPDVPNEHNEGVMKEAGSAIMSVLGGEPERAGEILDNPDHPAVQQIQGNFVTNIMQKFGISESAAAGIATTLIPTVMASLRNGGDGSGFNIQEILQSVGGGNLGNIGAKLGLDKDGDGDVDLNDVTRIFKF</sequence>
<evidence type="ECO:0000313" key="1">
    <source>
        <dbReference type="EMBL" id="MVT43314.1"/>
    </source>
</evidence>
<dbReference type="AlphaFoldDB" id="A0A6N8JEC3"/>
<gene>
    <name evidence="1" type="ORF">GO495_22135</name>
</gene>
<dbReference type="Proteomes" id="UP000468388">
    <property type="component" value="Unassembled WGS sequence"/>
</dbReference>
<dbReference type="OrthoDB" id="982085at2"/>
<comment type="caution">
    <text evidence="1">The sequence shown here is derived from an EMBL/GenBank/DDBJ whole genome shotgun (WGS) entry which is preliminary data.</text>
</comment>
<name>A0A6N8JEC3_9BACT</name>
<dbReference type="InterPro" id="IPR018247">
    <property type="entry name" value="EF_Hand_1_Ca_BS"/>
</dbReference>
<dbReference type="PROSITE" id="PS00018">
    <property type="entry name" value="EF_HAND_1"/>
    <property type="match status" value="1"/>
</dbReference>